<organism evidence="11 12">
    <name type="scientific">Prosthecochloris vibrioformis</name>
    <name type="common">Chlorobium vibrioforme</name>
    <dbReference type="NCBI Taxonomy" id="1098"/>
    <lineage>
        <taxon>Bacteria</taxon>
        <taxon>Pseudomonadati</taxon>
        <taxon>Chlorobiota</taxon>
        <taxon>Chlorobiia</taxon>
        <taxon>Chlorobiales</taxon>
        <taxon>Chlorobiaceae</taxon>
        <taxon>Prosthecochloris</taxon>
    </lineage>
</organism>
<evidence type="ECO:0000259" key="10">
    <source>
        <dbReference type="PROSITE" id="PS50929"/>
    </source>
</evidence>
<reference evidence="11 12" key="1">
    <citation type="submission" date="2019-05" db="EMBL/GenBank/DDBJ databases">
        <title>Draft Whole-Genome sequence of the green sulfur bacterium Prosthecochloris vibrioformis DSM 260.</title>
        <authorList>
            <person name="Meyer T.E."/>
            <person name="Kyndt J.A."/>
        </authorList>
    </citation>
    <scope>NUCLEOTIDE SEQUENCE [LARGE SCALE GENOMIC DNA]</scope>
    <source>
        <strain evidence="11 12">DSM 260</strain>
    </source>
</reference>
<keyword evidence="6 8" id="KW-0472">Membrane</keyword>
<dbReference type="SUPFAM" id="SSF52540">
    <property type="entry name" value="P-loop containing nucleoside triphosphate hydrolases"/>
    <property type="match status" value="1"/>
</dbReference>
<dbReference type="InterPro" id="IPR003439">
    <property type="entry name" value="ABC_transporter-like_ATP-bd"/>
</dbReference>
<dbReference type="PANTHER" id="PTHR24221:SF248">
    <property type="entry name" value="ABC TRANSPORTER TRANSMEMBRANE REGION"/>
    <property type="match status" value="1"/>
</dbReference>
<gene>
    <name evidence="11" type="ORF">FGF68_10220</name>
</gene>
<feature type="transmembrane region" description="Helical" evidence="8">
    <location>
        <begin position="141"/>
        <end position="173"/>
    </location>
</feature>
<feature type="transmembrane region" description="Helical" evidence="8">
    <location>
        <begin position="20"/>
        <end position="43"/>
    </location>
</feature>
<feature type="transmembrane region" description="Helical" evidence="8">
    <location>
        <begin position="55"/>
        <end position="72"/>
    </location>
</feature>
<dbReference type="GO" id="GO:0005524">
    <property type="term" value="F:ATP binding"/>
    <property type="evidence" value="ECO:0007669"/>
    <property type="project" value="UniProtKB-KW"/>
</dbReference>
<dbReference type="GO" id="GO:0140359">
    <property type="term" value="F:ABC-type transporter activity"/>
    <property type="evidence" value="ECO:0007669"/>
    <property type="project" value="InterPro"/>
</dbReference>
<dbReference type="GO" id="GO:0030256">
    <property type="term" value="C:type I protein secretion system complex"/>
    <property type="evidence" value="ECO:0007669"/>
    <property type="project" value="InterPro"/>
</dbReference>
<evidence type="ECO:0000256" key="6">
    <source>
        <dbReference type="ARBA" id="ARBA00023136"/>
    </source>
</evidence>
<dbReference type="InterPro" id="IPR011527">
    <property type="entry name" value="ABC1_TM_dom"/>
</dbReference>
<dbReference type="RefSeq" id="WP_139626957.1">
    <property type="nucleotide sequence ID" value="NZ_VDCI01000012.1"/>
</dbReference>
<evidence type="ECO:0000256" key="2">
    <source>
        <dbReference type="ARBA" id="ARBA00022692"/>
    </source>
</evidence>
<dbReference type="EMBL" id="VDCI01000012">
    <property type="protein sequence ID" value="TNJ34111.1"/>
    <property type="molecule type" value="Genomic_DNA"/>
</dbReference>
<dbReference type="GO" id="GO:0034040">
    <property type="term" value="F:ATPase-coupled lipid transmembrane transporter activity"/>
    <property type="evidence" value="ECO:0007669"/>
    <property type="project" value="TreeGrafter"/>
</dbReference>
<evidence type="ECO:0000256" key="4">
    <source>
        <dbReference type="ARBA" id="ARBA00022840"/>
    </source>
</evidence>
<dbReference type="Pfam" id="PF00005">
    <property type="entry name" value="ABC_tran"/>
    <property type="match status" value="1"/>
</dbReference>
<dbReference type="Proteomes" id="UP000309544">
    <property type="component" value="Unassembled WGS sequence"/>
</dbReference>
<dbReference type="InterPro" id="IPR017871">
    <property type="entry name" value="ABC_transporter-like_CS"/>
</dbReference>
<keyword evidence="12" id="KW-1185">Reference proteome</keyword>
<dbReference type="PROSITE" id="PS00211">
    <property type="entry name" value="ABC_TRANSPORTER_1"/>
    <property type="match status" value="1"/>
</dbReference>
<dbReference type="Gene3D" id="3.40.50.300">
    <property type="entry name" value="P-loop containing nucleotide triphosphate hydrolases"/>
    <property type="match status" value="1"/>
</dbReference>
<dbReference type="InterPro" id="IPR039421">
    <property type="entry name" value="Type_1_exporter"/>
</dbReference>
<dbReference type="Gene3D" id="1.20.1560.10">
    <property type="entry name" value="ABC transporter type 1, transmembrane domain"/>
    <property type="match status" value="1"/>
</dbReference>
<evidence type="ECO:0000259" key="9">
    <source>
        <dbReference type="PROSITE" id="PS50893"/>
    </source>
</evidence>
<feature type="domain" description="ABC transporter" evidence="9">
    <location>
        <begin position="330"/>
        <end position="565"/>
    </location>
</feature>
<evidence type="ECO:0000256" key="8">
    <source>
        <dbReference type="SAM" id="Phobius"/>
    </source>
</evidence>
<dbReference type="PROSITE" id="PS50929">
    <property type="entry name" value="ABC_TM1F"/>
    <property type="match status" value="1"/>
</dbReference>
<keyword evidence="5 8" id="KW-1133">Transmembrane helix</keyword>
<comment type="caution">
    <text evidence="11">The sequence shown here is derived from an EMBL/GenBank/DDBJ whole genome shotgun (WGS) entry which is preliminary data.</text>
</comment>
<keyword evidence="2 8" id="KW-0812">Transmembrane</keyword>
<dbReference type="InterPro" id="IPR010128">
    <property type="entry name" value="ATPase_T1SS_PrtD-like"/>
</dbReference>
<sequence length="578" mass="62761">MSYPQQKPQAKELFTPLFPYVLRVLFISFFTSILVLSPSLYMLEVYDRVVNSRSVSTLLMLTILVVGLYIVLEMLEWVRSRHMHEGALELDKRLRPHLFHAVFAARLQGSPVGSVQPLNDLKTIRDILPSTPLLSMLDVPLALLILILLFLISPLLGWFAVGGALVQVAIGWFNERKTHEPFKEANRNAMVARQYADGVVKNAQVIEAMAMLPGIHKRWHGMQEEFLRQQAVASDYAGTSAALSKTVQMVVSSMLLGLGGLLALEGHIGGALMIVGSILGGRVLAPLVQVITGWRQIESGREAYARLKGVLEAYPLPEKGMPLPAPEGKLAVEGVVAGPPKSGMQVLKGVSFTLAAGGSVAIVGPSAAGKTTLARLLVGIWPALQGKVRLDGIDVYAWDKEELGPHIGYLPQDVELFEGTIAENVARFGYLDMAKVAEACRMVGLDGLIETLEAGYDTQVGADGAFLSGGQRQRVGLARAIYGYPRFIVLDEPDASLDDEGDAALLEVIRRLRDEKCTVVVITQRKNLVAELDHMLILINGQVQKFGPRDEVLAELQPKPKPKPTPAVVSIPTNGGGQ</sequence>
<dbReference type="SUPFAM" id="SSF90123">
    <property type="entry name" value="ABC transporter transmembrane region"/>
    <property type="match status" value="1"/>
</dbReference>
<comment type="subcellular location">
    <subcellularLocation>
        <location evidence="1">Cell membrane</location>
        <topology evidence="1">Multi-pass membrane protein</topology>
    </subcellularLocation>
</comment>
<dbReference type="NCBIfam" id="TIGR01842">
    <property type="entry name" value="type_I_sec_PrtD"/>
    <property type="match status" value="1"/>
</dbReference>
<name>A0A5C4RTA5_PROVB</name>
<accession>A0A5C4RTA5</accession>
<dbReference type="GO" id="GO:0030253">
    <property type="term" value="P:protein secretion by the type I secretion system"/>
    <property type="evidence" value="ECO:0007669"/>
    <property type="project" value="InterPro"/>
</dbReference>
<proteinExistence type="predicted"/>
<feature type="transmembrane region" description="Helical" evidence="8">
    <location>
        <begin position="255"/>
        <end position="279"/>
    </location>
</feature>
<keyword evidence="3" id="KW-0547">Nucleotide-binding</keyword>
<dbReference type="PANTHER" id="PTHR24221">
    <property type="entry name" value="ATP-BINDING CASSETTE SUB-FAMILY B"/>
    <property type="match status" value="1"/>
</dbReference>
<dbReference type="InterPro" id="IPR003593">
    <property type="entry name" value="AAA+_ATPase"/>
</dbReference>
<dbReference type="SMART" id="SM00382">
    <property type="entry name" value="AAA"/>
    <property type="match status" value="1"/>
</dbReference>
<feature type="domain" description="ABC transmembrane type-1" evidence="10">
    <location>
        <begin position="24"/>
        <end position="299"/>
    </location>
</feature>
<keyword evidence="4" id="KW-0067">ATP-binding</keyword>
<dbReference type="InterPro" id="IPR036640">
    <property type="entry name" value="ABC1_TM_sf"/>
</dbReference>
<protein>
    <submittedName>
        <fullName evidence="11">Type I secretion system permease/ATPase</fullName>
    </submittedName>
</protein>
<dbReference type="GO" id="GO:0005886">
    <property type="term" value="C:plasma membrane"/>
    <property type="evidence" value="ECO:0007669"/>
    <property type="project" value="UniProtKB-SubCell"/>
</dbReference>
<dbReference type="AlphaFoldDB" id="A0A5C4RTA5"/>
<evidence type="ECO:0000313" key="11">
    <source>
        <dbReference type="EMBL" id="TNJ34111.1"/>
    </source>
</evidence>
<evidence type="ECO:0000313" key="12">
    <source>
        <dbReference type="Proteomes" id="UP000309544"/>
    </source>
</evidence>
<dbReference type="InterPro" id="IPR027417">
    <property type="entry name" value="P-loop_NTPase"/>
</dbReference>
<evidence type="ECO:0000256" key="5">
    <source>
        <dbReference type="ARBA" id="ARBA00022989"/>
    </source>
</evidence>
<dbReference type="Pfam" id="PF00664">
    <property type="entry name" value="ABC_membrane"/>
    <property type="match status" value="1"/>
</dbReference>
<evidence type="ECO:0000256" key="1">
    <source>
        <dbReference type="ARBA" id="ARBA00004651"/>
    </source>
</evidence>
<dbReference type="GO" id="GO:0016887">
    <property type="term" value="F:ATP hydrolysis activity"/>
    <property type="evidence" value="ECO:0007669"/>
    <property type="project" value="InterPro"/>
</dbReference>
<evidence type="ECO:0000256" key="7">
    <source>
        <dbReference type="SAM" id="MobiDB-lite"/>
    </source>
</evidence>
<dbReference type="PROSITE" id="PS50893">
    <property type="entry name" value="ABC_TRANSPORTER_2"/>
    <property type="match status" value="1"/>
</dbReference>
<feature type="region of interest" description="Disordered" evidence="7">
    <location>
        <begin position="555"/>
        <end position="578"/>
    </location>
</feature>
<evidence type="ECO:0000256" key="3">
    <source>
        <dbReference type="ARBA" id="ARBA00022741"/>
    </source>
</evidence>